<protein>
    <submittedName>
        <fullName evidence="1">Uncharacterized protein</fullName>
    </submittedName>
</protein>
<sequence length="94" mass="10634">MNIAESDKWMPCPSCHGKGEVPRVFRIALTDKPFEMPSDGQVCTPTEQYWNVKKNDVVAYENLYPIGSRFLSVNGTHIRWATPEGTQIVFTAET</sequence>
<dbReference type="AlphaFoldDB" id="A0A0F9AK36"/>
<gene>
    <name evidence="1" type="ORF">LCGC14_2902560</name>
</gene>
<name>A0A0F9AK36_9ZZZZ</name>
<evidence type="ECO:0000313" key="1">
    <source>
        <dbReference type="EMBL" id="KKK72571.1"/>
    </source>
</evidence>
<accession>A0A0F9AK36</accession>
<organism evidence="1">
    <name type="scientific">marine sediment metagenome</name>
    <dbReference type="NCBI Taxonomy" id="412755"/>
    <lineage>
        <taxon>unclassified sequences</taxon>
        <taxon>metagenomes</taxon>
        <taxon>ecological metagenomes</taxon>
    </lineage>
</organism>
<reference evidence="1" key="1">
    <citation type="journal article" date="2015" name="Nature">
        <title>Complex archaea that bridge the gap between prokaryotes and eukaryotes.</title>
        <authorList>
            <person name="Spang A."/>
            <person name="Saw J.H."/>
            <person name="Jorgensen S.L."/>
            <person name="Zaremba-Niedzwiedzka K."/>
            <person name="Martijn J."/>
            <person name="Lind A.E."/>
            <person name="van Eijk R."/>
            <person name="Schleper C."/>
            <person name="Guy L."/>
            <person name="Ettema T.J."/>
        </authorList>
    </citation>
    <scope>NUCLEOTIDE SEQUENCE</scope>
</reference>
<proteinExistence type="predicted"/>
<dbReference type="EMBL" id="LAZR01057194">
    <property type="protein sequence ID" value="KKK72571.1"/>
    <property type="molecule type" value="Genomic_DNA"/>
</dbReference>
<comment type="caution">
    <text evidence="1">The sequence shown here is derived from an EMBL/GenBank/DDBJ whole genome shotgun (WGS) entry which is preliminary data.</text>
</comment>